<dbReference type="SMART" id="SM00369">
    <property type="entry name" value="LRR_TYP"/>
    <property type="match status" value="4"/>
</dbReference>
<evidence type="ECO:0000256" key="1">
    <source>
        <dbReference type="ARBA" id="ARBA00022614"/>
    </source>
</evidence>
<organism evidence="5 6">
    <name type="scientific">Zophobas morio</name>
    <dbReference type="NCBI Taxonomy" id="2755281"/>
    <lineage>
        <taxon>Eukaryota</taxon>
        <taxon>Metazoa</taxon>
        <taxon>Ecdysozoa</taxon>
        <taxon>Arthropoda</taxon>
        <taxon>Hexapoda</taxon>
        <taxon>Insecta</taxon>
        <taxon>Pterygota</taxon>
        <taxon>Neoptera</taxon>
        <taxon>Endopterygota</taxon>
        <taxon>Coleoptera</taxon>
        <taxon>Polyphaga</taxon>
        <taxon>Cucujiformia</taxon>
        <taxon>Tenebrionidae</taxon>
        <taxon>Zophobas</taxon>
    </lineage>
</organism>
<accession>A0AA38HWQ8</accession>
<evidence type="ECO:0000313" key="5">
    <source>
        <dbReference type="EMBL" id="KAJ3644809.1"/>
    </source>
</evidence>
<gene>
    <name evidence="5" type="ORF">Zmor_022512</name>
</gene>
<dbReference type="InterPro" id="IPR032675">
    <property type="entry name" value="LRR_dom_sf"/>
</dbReference>
<reference evidence="5" key="1">
    <citation type="journal article" date="2023" name="G3 (Bethesda)">
        <title>Whole genome assemblies of Zophobas morio and Tenebrio molitor.</title>
        <authorList>
            <person name="Kaur S."/>
            <person name="Stinson S.A."/>
            <person name="diCenzo G.C."/>
        </authorList>
    </citation>
    <scope>NUCLEOTIDE SEQUENCE</scope>
    <source>
        <strain evidence="5">QUZm001</strain>
    </source>
</reference>
<dbReference type="Gene3D" id="3.80.10.10">
    <property type="entry name" value="Ribonuclease Inhibitor"/>
    <property type="match status" value="2"/>
</dbReference>
<dbReference type="PANTHER" id="PTHR24373">
    <property type="entry name" value="SLIT RELATED LEUCINE-RICH REPEAT NEURONAL PROTEIN"/>
    <property type="match status" value="1"/>
</dbReference>
<evidence type="ECO:0000256" key="3">
    <source>
        <dbReference type="ARBA" id="ARBA00022737"/>
    </source>
</evidence>
<dbReference type="PANTHER" id="PTHR24373:SF275">
    <property type="entry name" value="TIR DOMAIN-CONTAINING PROTEIN"/>
    <property type="match status" value="1"/>
</dbReference>
<name>A0AA38HWQ8_9CUCU</name>
<sequence length="345" mass="39878">MYFLQTLLIFVTFYKHVLACGSYSFDYEIRGQIGFIKKISDVEEISECGNDNQSVFVDQHYILELCCKIFACKNILDAVTFNNCFIRKFEENCFSNSVLNVRSVIRVTRNHITTIKKHTFRDLVVMQIDLSNNFIEKLEDEAFLNLNNLLILHLGGNLLTVINPKAFALIPRLESLSLYENRIRTLQPGFFSFLSARNSDVNLACNEISQLKKSAFDGLSSRVILDLTLNGNKIEILPEDIFTNRSWQSVDLSYNPLKTISRHFCDKQCVMQIFEFDCVFLTWEDVEFIVDWAEAKEVDLYGGGCLQYNVTVMLPTKLCGGATNFEDFFSWKFYASFYLLLLNYI</sequence>
<evidence type="ECO:0000313" key="6">
    <source>
        <dbReference type="Proteomes" id="UP001168821"/>
    </source>
</evidence>
<keyword evidence="2 4" id="KW-0732">Signal</keyword>
<keyword evidence="1" id="KW-0433">Leucine-rich repeat</keyword>
<dbReference type="InterPro" id="IPR003591">
    <property type="entry name" value="Leu-rich_rpt_typical-subtyp"/>
</dbReference>
<proteinExistence type="predicted"/>
<comment type="caution">
    <text evidence="5">The sequence shown here is derived from an EMBL/GenBank/DDBJ whole genome shotgun (WGS) entry which is preliminary data.</text>
</comment>
<dbReference type="EMBL" id="JALNTZ010000007">
    <property type="protein sequence ID" value="KAJ3644809.1"/>
    <property type="molecule type" value="Genomic_DNA"/>
</dbReference>
<evidence type="ECO:0000256" key="2">
    <source>
        <dbReference type="ARBA" id="ARBA00022729"/>
    </source>
</evidence>
<dbReference type="AlphaFoldDB" id="A0AA38HWQ8"/>
<keyword evidence="6" id="KW-1185">Reference proteome</keyword>
<dbReference type="SUPFAM" id="SSF52058">
    <property type="entry name" value="L domain-like"/>
    <property type="match status" value="1"/>
</dbReference>
<dbReference type="InterPro" id="IPR050328">
    <property type="entry name" value="Dev_Immune_Receptor"/>
</dbReference>
<protein>
    <submittedName>
        <fullName evidence="5">Uncharacterized protein</fullName>
    </submittedName>
</protein>
<keyword evidence="3" id="KW-0677">Repeat</keyword>
<evidence type="ECO:0000256" key="4">
    <source>
        <dbReference type="SAM" id="SignalP"/>
    </source>
</evidence>
<dbReference type="Pfam" id="PF13855">
    <property type="entry name" value="LRR_8"/>
    <property type="match status" value="1"/>
</dbReference>
<feature type="signal peptide" evidence="4">
    <location>
        <begin position="1"/>
        <end position="19"/>
    </location>
</feature>
<dbReference type="InterPro" id="IPR001611">
    <property type="entry name" value="Leu-rich_rpt"/>
</dbReference>
<feature type="chain" id="PRO_5041320437" evidence="4">
    <location>
        <begin position="20"/>
        <end position="345"/>
    </location>
</feature>
<dbReference type="Proteomes" id="UP001168821">
    <property type="component" value="Unassembled WGS sequence"/>
</dbReference>